<dbReference type="InterPro" id="IPR010839">
    <property type="entry name" value="AtuA_N"/>
</dbReference>
<accession>A0A101NLM6</accession>
<dbReference type="OrthoDB" id="3756063at2"/>
<comment type="caution">
    <text evidence="2">The sequence shown here is derived from an EMBL/GenBank/DDBJ whole genome shotgun (WGS) entry which is preliminary data.</text>
</comment>
<proteinExistence type="predicted"/>
<name>A0A101NLM6_9ACTN</name>
<organism evidence="2 3">
    <name type="scientific">Streptomyces yokosukanensis</name>
    <dbReference type="NCBI Taxonomy" id="67386"/>
    <lineage>
        <taxon>Bacteria</taxon>
        <taxon>Bacillati</taxon>
        <taxon>Actinomycetota</taxon>
        <taxon>Actinomycetes</taxon>
        <taxon>Kitasatosporales</taxon>
        <taxon>Streptomycetaceae</taxon>
        <taxon>Streptomyces</taxon>
    </lineage>
</organism>
<dbReference type="Proteomes" id="UP000053127">
    <property type="component" value="Unassembled WGS sequence"/>
</dbReference>
<keyword evidence="3" id="KW-1185">Reference proteome</keyword>
<evidence type="ECO:0000259" key="1">
    <source>
        <dbReference type="Pfam" id="PF07287"/>
    </source>
</evidence>
<dbReference type="Pfam" id="PF07287">
    <property type="entry name" value="AtuA"/>
    <property type="match status" value="2"/>
</dbReference>
<protein>
    <submittedName>
        <fullName evidence="2">Aldehyde dehydrogenase</fullName>
    </submittedName>
</protein>
<dbReference type="EMBL" id="LMWN01000114">
    <property type="protein sequence ID" value="KUM95207.1"/>
    <property type="molecule type" value="Genomic_DNA"/>
</dbReference>
<dbReference type="AlphaFoldDB" id="A0A101NLM6"/>
<evidence type="ECO:0000313" key="2">
    <source>
        <dbReference type="EMBL" id="KUM95207.1"/>
    </source>
</evidence>
<gene>
    <name evidence="2" type="ORF">AQI95_43315</name>
</gene>
<sequence length="456" mass="48957">MEFKILAPTGALGAGFGAESLALGVAMKPDVIACDAGSTDSGPYYLGSGEPKLSREAVTRDLRLLLKARDGLNVPLIIGSCGTSGRGEGVDRVAAMAREIAAQEDLTFKLARIYSDQDSDTLARRFTEGRIQPLDGAPELDLDTLISSHVVGMMGVEPIQQALRDGAQVVLAGRASDTALYAAYPHMHGADPGLTWHAAKTIECGAACAIPPSADGLFVHLRDDHFDVEPLDPDSRLTPYSVAAHTLYENANPHLIAEPSGTLDTTDATYTALDGRRVRVAGARYLPAETYTVKLEGSRLVGYQTIALGGIRDRVVIEQLPKLLPFAHDYFATKIQDVFQGRVDPDDVTIDYRLYGQDAVLGARDPQRAEPVHELGMLITVTAPTQETAHAVATFVAHTSSHLPISGYDGLASTVAYPFSPPETDRGPVYRFTLHHVALPETPYEMFSAVHEEVTG</sequence>
<evidence type="ECO:0000313" key="3">
    <source>
        <dbReference type="Proteomes" id="UP000053127"/>
    </source>
</evidence>
<dbReference type="STRING" id="67386.AQI95_43315"/>
<feature type="domain" description="Acyclic terpene utilisation N-terminal" evidence="1">
    <location>
        <begin position="237"/>
        <end position="399"/>
    </location>
</feature>
<feature type="domain" description="Acyclic terpene utilisation N-terminal" evidence="1">
    <location>
        <begin position="92"/>
        <end position="189"/>
    </location>
</feature>
<reference evidence="2 3" key="1">
    <citation type="submission" date="2015-10" db="EMBL/GenBank/DDBJ databases">
        <title>Draft genome sequence of Streptomyces yokosukanensis DSM 40224, type strain for the species Streptomyces yokosukanensis.</title>
        <authorList>
            <person name="Ruckert C."/>
            <person name="Winkler A."/>
            <person name="Kalinowski J."/>
            <person name="Kampfer P."/>
            <person name="Glaeser S."/>
        </authorList>
    </citation>
    <scope>NUCLEOTIDE SEQUENCE [LARGE SCALE GENOMIC DNA]</scope>
    <source>
        <strain evidence="2 3">DSM 40224</strain>
    </source>
</reference>
<dbReference type="RefSeq" id="WP_067136924.1">
    <property type="nucleotide sequence ID" value="NZ_KQ948251.1"/>
</dbReference>